<organism evidence="1 2">
    <name type="scientific">Acinetobacter lanii</name>
    <dbReference type="NCBI Taxonomy" id="2715163"/>
    <lineage>
        <taxon>Bacteria</taxon>
        <taxon>Pseudomonadati</taxon>
        <taxon>Pseudomonadota</taxon>
        <taxon>Gammaproteobacteria</taxon>
        <taxon>Moraxellales</taxon>
        <taxon>Moraxellaceae</taxon>
        <taxon>Acinetobacter</taxon>
    </lineage>
</organism>
<dbReference type="Proteomes" id="UP000501939">
    <property type="component" value="Chromosome"/>
</dbReference>
<reference evidence="1 2" key="1">
    <citation type="submission" date="2020-03" db="EMBL/GenBank/DDBJ databases">
        <authorList>
            <person name="Zhu W."/>
        </authorList>
    </citation>
    <scope>NUCLEOTIDE SEQUENCE [LARGE SCALE GENOMIC DNA]</scope>
    <source>
        <strain evidence="1 2">185</strain>
    </source>
</reference>
<evidence type="ECO:0000313" key="2">
    <source>
        <dbReference type="Proteomes" id="UP000501939"/>
    </source>
</evidence>
<gene>
    <name evidence="1" type="ORF">G8D99_03135</name>
</gene>
<sequence>MKILPMLLCLVLGQLEAKTIQADVAGSSVESAQKTEQKTASKSSILRLGVPLSLAEFQYMTQSKTAQAKAVSADFCVGVMDDEE</sequence>
<proteinExistence type="predicted"/>
<name>A0A6G8S1U3_9GAMM</name>
<accession>A0A6G8S1U3</accession>
<dbReference type="KEGG" id="alj:G8D99_03135"/>
<protein>
    <submittedName>
        <fullName evidence="1">Uncharacterized protein</fullName>
    </submittedName>
</protein>
<dbReference type="AlphaFoldDB" id="A0A6G8S1U3"/>
<keyword evidence="2" id="KW-1185">Reference proteome</keyword>
<dbReference type="EMBL" id="CP049916">
    <property type="protein sequence ID" value="QIO08117.1"/>
    <property type="molecule type" value="Genomic_DNA"/>
</dbReference>
<evidence type="ECO:0000313" key="1">
    <source>
        <dbReference type="EMBL" id="QIO08117.1"/>
    </source>
</evidence>
<dbReference type="RefSeq" id="WP_166322561.1">
    <property type="nucleotide sequence ID" value="NZ_CP049916.1"/>
</dbReference>